<dbReference type="PANTHER" id="PTHR43000">
    <property type="entry name" value="DTDP-D-GLUCOSE 4,6-DEHYDRATASE-RELATED"/>
    <property type="match status" value="1"/>
</dbReference>
<comment type="caution">
    <text evidence="3">The sequence shown here is derived from an EMBL/GenBank/DDBJ whole genome shotgun (WGS) entry which is preliminary data.</text>
</comment>
<evidence type="ECO:0000313" key="4">
    <source>
        <dbReference type="Proteomes" id="UP000321424"/>
    </source>
</evidence>
<evidence type="ECO:0000313" key="3">
    <source>
        <dbReference type="EMBL" id="GEM43824.1"/>
    </source>
</evidence>
<organism evidence="3 4">
    <name type="scientific">Nocardia ninae NBRC 108245</name>
    <dbReference type="NCBI Taxonomy" id="1210091"/>
    <lineage>
        <taxon>Bacteria</taxon>
        <taxon>Bacillati</taxon>
        <taxon>Actinomycetota</taxon>
        <taxon>Actinomycetes</taxon>
        <taxon>Mycobacteriales</taxon>
        <taxon>Nocardiaceae</taxon>
        <taxon>Nocardia</taxon>
    </lineage>
</organism>
<comment type="similarity">
    <text evidence="1">Belongs to the NAD(P)-dependent epimerase/dehydratase family.</text>
</comment>
<evidence type="ECO:0000256" key="1">
    <source>
        <dbReference type="ARBA" id="ARBA00007637"/>
    </source>
</evidence>
<proteinExistence type="inferred from homology"/>
<dbReference type="Proteomes" id="UP000321424">
    <property type="component" value="Unassembled WGS sequence"/>
</dbReference>
<dbReference type="EMBL" id="BJXA01000116">
    <property type="protein sequence ID" value="GEM43824.1"/>
    <property type="molecule type" value="Genomic_DNA"/>
</dbReference>
<dbReference type="Gene3D" id="3.90.25.10">
    <property type="entry name" value="UDP-galactose 4-epimerase, domain 1"/>
    <property type="match status" value="1"/>
</dbReference>
<name>A0A511MTC1_9NOCA</name>
<keyword evidence="4" id="KW-1185">Reference proteome</keyword>
<dbReference type="Gene3D" id="3.40.50.720">
    <property type="entry name" value="NAD(P)-binding Rossmann-like Domain"/>
    <property type="match status" value="1"/>
</dbReference>
<accession>A0A511MTC1</accession>
<gene>
    <name evidence="3" type="ORF">NN4_83430</name>
</gene>
<protein>
    <submittedName>
        <fullName evidence="3">UDP-glucose 4-epimerase</fullName>
    </submittedName>
</protein>
<dbReference type="InterPro" id="IPR001509">
    <property type="entry name" value="Epimerase_deHydtase"/>
</dbReference>
<dbReference type="SUPFAM" id="SSF51735">
    <property type="entry name" value="NAD(P)-binding Rossmann-fold domains"/>
    <property type="match status" value="1"/>
</dbReference>
<dbReference type="AlphaFoldDB" id="A0A511MTC1"/>
<evidence type="ECO:0000259" key="2">
    <source>
        <dbReference type="Pfam" id="PF01370"/>
    </source>
</evidence>
<dbReference type="Pfam" id="PF01370">
    <property type="entry name" value="Epimerase"/>
    <property type="match status" value="1"/>
</dbReference>
<sequence length="290" mass="31064">MIDDLSIGRVAQLREAFRLGLSESDIRVVDVRSKNCAAAILEWRPAVVVHLAAQASLPVALRSPLMDADINIRGSVNVLEACTRADVGLVVFAASAAIYGQVPPEHLPVTEQTPIVPCSPYGLSKATALRYLDLFERHRNLPYVALAIGNAYGPRQIGANCGVIPRIASEVVRGMPPSITGDGQQTRDFVHVTDVAEAVVKACTGRGRGLINISSGQEASIAEVFDTVCQLADARITPTFVPAMPGDARRMVMDITRARRALGWQPMVPLTDGIAEVVRNAQTPRAELAV</sequence>
<dbReference type="InterPro" id="IPR036291">
    <property type="entry name" value="NAD(P)-bd_dom_sf"/>
</dbReference>
<feature type="domain" description="NAD-dependent epimerase/dehydratase" evidence="2">
    <location>
        <begin position="25"/>
        <end position="205"/>
    </location>
</feature>
<reference evidence="3 4" key="1">
    <citation type="submission" date="2019-07" db="EMBL/GenBank/DDBJ databases">
        <title>Whole genome shotgun sequence of Nocardia ninae NBRC 108245.</title>
        <authorList>
            <person name="Hosoyama A."/>
            <person name="Uohara A."/>
            <person name="Ohji S."/>
            <person name="Ichikawa N."/>
        </authorList>
    </citation>
    <scope>NUCLEOTIDE SEQUENCE [LARGE SCALE GENOMIC DNA]</scope>
    <source>
        <strain evidence="3 4">NBRC 108245</strain>
    </source>
</reference>